<dbReference type="InterPro" id="IPR027256">
    <property type="entry name" value="P-typ_ATPase_IB"/>
</dbReference>
<keyword evidence="16" id="KW-0406">Ion transport</keyword>
<feature type="transmembrane region" description="Helical" evidence="20">
    <location>
        <begin position="329"/>
        <end position="347"/>
    </location>
</feature>
<dbReference type="PANTHER" id="PTHR43520:SF8">
    <property type="entry name" value="P-TYPE CU(+) TRANSPORTER"/>
    <property type="match status" value="1"/>
</dbReference>
<gene>
    <name evidence="22" type="ORF">SVA_3270</name>
</gene>
<dbReference type="SUPFAM" id="SSF81665">
    <property type="entry name" value="Calcium ATPase, transmembrane domain M"/>
    <property type="match status" value="1"/>
</dbReference>
<dbReference type="SFLD" id="SFLDG00002">
    <property type="entry name" value="C1.7:_P-type_atpase_like"/>
    <property type="match status" value="1"/>
</dbReference>
<comment type="catalytic activity">
    <reaction evidence="19">
        <text>Cu(+)(in) + ATP + H2O = Cu(+)(out) + ADP + phosphate + H(+)</text>
        <dbReference type="Rhea" id="RHEA:25792"/>
        <dbReference type="ChEBI" id="CHEBI:15377"/>
        <dbReference type="ChEBI" id="CHEBI:15378"/>
        <dbReference type="ChEBI" id="CHEBI:30616"/>
        <dbReference type="ChEBI" id="CHEBI:43474"/>
        <dbReference type="ChEBI" id="CHEBI:49552"/>
        <dbReference type="ChEBI" id="CHEBI:456216"/>
        <dbReference type="EC" id="7.2.2.8"/>
    </reaction>
</comment>
<dbReference type="SFLD" id="SFLDF00027">
    <property type="entry name" value="p-type_atpase"/>
    <property type="match status" value="1"/>
</dbReference>
<dbReference type="SUPFAM" id="SSF81653">
    <property type="entry name" value="Calcium ATPase, transduction domain A"/>
    <property type="match status" value="1"/>
</dbReference>
<feature type="domain" description="HMA" evidence="21">
    <location>
        <begin position="64"/>
        <end position="130"/>
    </location>
</feature>
<accession>A0A1C7AF20</accession>
<feature type="domain" description="HMA" evidence="21">
    <location>
        <begin position="132"/>
        <end position="198"/>
    </location>
</feature>
<evidence type="ECO:0000256" key="15">
    <source>
        <dbReference type="ARBA" id="ARBA00023008"/>
    </source>
</evidence>
<dbReference type="SUPFAM" id="SSF55008">
    <property type="entry name" value="HMA, heavy metal-associated domain"/>
    <property type="match status" value="2"/>
</dbReference>
<evidence type="ECO:0000256" key="6">
    <source>
        <dbReference type="ARBA" id="ARBA00022553"/>
    </source>
</evidence>
<dbReference type="SMART" id="SM00746">
    <property type="entry name" value="TRASH"/>
    <property type="match status" value="1"/>
</dbReference>
<dbReference type="PRINTS" id="PR00120">
    <property type="entry name" value="HATPASE"/>
</dbReference>
<dbReference type="InterPro" id="IPR018303">
    <property type="entry name" value="ATPase_P-typ_P_site"/>
</dbReference>
<keyword evidence="13" id="KW-1278">Translocase</keyword>
<evidence type="ECO:0000256" key="1">
    <source>
        <dbReference type="ARBA" id="ARBA00004651"/>
    </source>
</evidence>
<feature type="transmembrane region" description="Helical" evidence="20">
    <location>
        <begin position="850"/>
        <end position="871"/>
    </location>
</feature>
<evidence type="ECO:0000259" key="21">
    <source>
        <dbReference type="PROSITE" id="PS50846"/>
    </source>
</evidence>
<dbReference type="EMBL" id="AP014936">
    <property type="protein sequence ID" value="BAU49818.1"/>
    <property type="molecule type" value="Genomic_DNA"/>
</dbReference>
<feature type="transmembrane region" description="Helical" evidence="20">
    <location>
        <begin position="222"/>
        <end position="241"/>
    </location>
</feature>
<dbReference type="PROSITE" id="PS50846">
    <property type="entry name" value="HMA_2"/>
    <property type="match status" value="2"/>
</dbReference>
<evidence type="ECO:0000256" key="3">
    <source>
        <dbReference type="ARBA" id="ARBA00012517"/>
    </source>
</evidence>
<keyword evidence="14 20" id="KW-1133">Transmembrane helix</keyword>
<evidence type="ECO:0000313" key="22">
    <source>
        <dbReference type="EMBL" id="BAU49818.1"/>
    </source>
</evidence>
<dbReference type="Gene3D" id="2.70.150.10">
    <property type="entry name" value="Calcium-transporting ATPase, cytoplasmic transduction domain A"/>
    <property type="match status" value="1"/>
</dbReference>
<reference evidence="22 23" key="1">
    <citation type="submission" date="2015-08" db="EMBL/GenBank/DDBJ databases">
        <title>Complete genome sequence of Sulfurifustis variabilis.</title>
        <authorList>
            <person name="Miura A."/>
            <person name="Kojima H."/>
            <person name="Fukui M."/>
        </authorList>
    </citation>
    <scope>NUCLEOTIDE SEQUENCE [LARGE SCALE GENOMIC DNA]</scope>
    <source>
        <strain evidence="23">skN76</strain>
    </source>
</reference>
<dbReference type="GO" id="GO:0055070">
    <property type="term" value="P:copper ion homeostasis"/>
    <property type="evidence" value="ECO:0007669"/>
    <property type="project" value="TreeGrafter"/>
</dbReference>
<dbReference type="Pfam" id="PF00403">
    <property type="entry name" value="HMA"/>
    <property type="match status" value="2"/>
</dbReference>
<dbReference type="KEGG" id="sva:SVA_3270"/>
<dbReference type="Pfam" id="PF00702">
    <property type="entry name" value="Hydrolase"/>
    <property type="match status" value="1"/>
</dbReference>
<dbReference type="Gene3D" id="3.40.50.1000">
    <property type="entry name" value="HAD superfamily/HAD-like"/>
    <property type="match status" value="1"/>
</dbReference>
<dbReference type="GO" id="GO:0140581">
    <property type="term" value="F:P-type monovalent copper transporter activity"/>
    <property type="evidence" value="ECO:0007669"/>
    <property type="project" value="UniProtKB-EC"/>
</dbReference>
<evidence type="ECO:0000256" key="14">
    <source>
        <dbReference type="ARBA" id="ARBA00022989"/>
    </source>
</evidence>
<dbReference type="InterPro" id="IPR023214">
    <property type="entry name" value="HAD_sf"/>
</dbReference>
<keyword evidence="17 20" id="KW-0472">Membrane</keyword>
<dbReference type="GO" id="GO:0005507">
    <property type="term" value="F:copper ion binding"/>
    <property type="evidence" value="ECO:0007669"/>
    <property type="project" value="TreeGrafter"/>
</dbReference>
<evidence type="ECO:0000256" key="2">
    <source>
        <dbReference type="ARBA" id="ARBA00006024"/>
    </source>
</evidence>
<dbReference type="PRINTS" id="PR00119">
    <property type="entry name" value="CATATPASE"/>
</dbReference>
<evidence type="ECO:0000256" key="17">
    <source>
        <dbReference type="ARBA" id="ARBA00023136"/>
    </source>
</evidence>
<evidence type="ECO:0000256" key="19">
    <source>
        <dbReference type="ARBA" id="ARBA00049289"/>
    </source>
</evidence>
<dbReference type="OrthoDB" id="9814270at2"/>
<evidence type="ECO:0000256" key="10">
    <source>
        <dbReference type="ARBA" id="ARBA00022796"/>
    </source>
</evidence>
<evidence type="ECO:0000256" key="20">
    <source>
        <dbReference type="RuleBase" id="RU362081"/>
    </source>
</evidence>
<keyword evidence="10" id="KW-0187">Copper transport</keyword>
<dbReference type="InterPro" id="IPR012348">
    <property type="entry name" value="RNR-like"/>
</dbReference>
<dbReference type="CDD" id="cd00371">
    <property type="entry name" value="HMA"/>
    <property type="match status" value="2"/>
</dbReference>
<feature type="transmembrane region" description="Helical" evidence="20">
    <location>
        <begin position="821"/>
        <end position="844"/>
    </location>
</feature>
<dbReference type="RefSeq" id="WP_096462175.1">
    <property type="nucleotide sequence ID" value="NZ_AP014936.1"/>
</dbReference>
<dbReference type="FunFam" id="3.30.70.100:FF:000005">
    <property type="entry name" value="Copper-exporting P-type ATPase A"/>
    <property type="match status" value="1"/>
</dbReference>
<evidence type="ECO:0000256" key="13">
    <source>
        <dbReference type="ARBA" id="ARBA00022967"/>
    </source>
</evidence>
<dbReference type="FunFam" id="2.70.150.10:FF:000020">
    <property type="entry name" value="Copper-exporting P-type ATPase A"/>
    <property type="match status" value="1"/>
</dbReference>
<dbReference type="InterPro" id="IPR036163">
    <property type="entry name" value="HMA_dom_sf"/>
</dbReference>
<keyword evidence="6" id="KW-0597">Phosphoprotein</keyword>
<dbReference type="InterPro" id="IPR036412">
    <property type="entry name" value="HAD-like_sf"/>
</dbReference>
<keyword evidence="7 20" id="KW-0812">Transmembrane</keyword>
<dbReference type="GO" id="GO:0060003">
    <property type="term" value="P:copper ion export"/>
    <property type="evidence" value="ECO:0007669"/>
    <property type="project" value="UniProtKB-ARBA"/>
</dbReference>
<dbReference type="SUPFAM" id="SSF56784">
    <property type="entry name" value="HAD-like"/>
    <property type="match status" value="1"/>
</dbReference>
<dbReference type="Proteomes" id="UP000218899">
    <property type="component" value="Chromosome"/>
</dbReference>
<feature type="transmembrane region" description="Helical" evidence="20">
    <location>
        <begin position="509"/>
        <end position="532"/>
    </location>
</feature>
<dbReference type="PANTHER" id="PTHR43520">
    <property type="entry name" value="ATP7, ISOFORM B"/>
    <property type="match status" value="1"/>
</dbReference>
<keyword evidence="12" id="KW-0460">Magnesium</keyword>
<dbReference type="GO" id="GO:0043682">
    <property type="term" value="F:P-type divalent copper transporter activity"/>
    <property type="evidence" value="ECO:0007669"/>
    <property type="project" value="TreeGrafter"/>
</dbReference>
<evidence type="ECO:0000256" key="12">
    <source>
        <dbReference type="ARBA" id="ARBA00022842"/>
    </source>
</evidence>
<dbReference type="GO" id="GO:0005886">
    <property type="term" value="C:plasma membrane"/>
    <property type="evidence" value="ECO:0007669"/>
    <property type="project" value="UniProtKB-SubCell"/>
</dbReference>
<dbReference type="Gene3D" id="1.10.620.20">
    <property type="entry name" value="Ribonucleotide Reductase, subunit A"/>
    <property type="match status" value="1"/>
</dbReference>
<keyword evidence="15" id="KW-0186">Copper</keyword>
<dbReference type="InterPro" id="IPR023298">
    <property type="entry name" value="ATPase_P-typ_TM_dom_sf"/>
</dbReference>
<feature type="transmembrane region" description="Helical" evidence="20">
    <location>
        <begin position="481"/>
        <end position="503"/>
    </location>
</feature>
<evidence type="ECO:0000256" key="18">
    <source>
        <dbReference type="ARBA" id="ARBA00033239"/>
    </source>
</evidence>
<dbReference type="EC" id="7.2.2.8" evidence="3"/>
<dbReference type="AlphaFoldDB" id="A0A1C7AF20"/>
<dbReference type="InterPro" id="IPR059000">
    <property type="entry name" value="ATPase_P-type_domA"/>
</dbReference>
<dbReference type="Gene3D" id="3.30.70.100">
    <property type="match status" value="2"/>
</dbReference>
<dbReference type="NCBIfam" id="TIGR01494">
    <property type="entry name" value="ATPase_P-type"/>
    <property type="match status" value="1"/>
</dbReference>
<dbReference type="FunFam" id="3.40.50.1000:FF:000144">
    <property type="entry name" value="copper-transporting ATPase 1 isoform X2"/>
    <property type="match status" value="1"/>
</dbReference>
<dbReference type="InterPro" id="IPR009078">
    <property type="entry name" value="Ferritin-like_SF"/>
</dbReference>
<keyword evidence="9 20" id="KW-0547">Nucleotide-binding</keyword>
<evidence type="ECO:0000256" key="11">
    <source>
        <dbReference type="ARBA" id="ARBA00022840"/>
    </source>
</evidence>
<protein>
    <recommendedName>
        <fullName evidence="3">P-type Cu(+) transporter</fullName>
        <ecNumber evidence="3">7.2.2.8</ecNumber>
    </recommendedName>
    <alternativeName>
        <fullName evidence="18">Cu(+)-exporting ATPase</fullName>
    </alternativeName>
</protein>
<dbReference type="GO" id="GO:0005524">
    <property type="term" value="F:ATP binding"/>
    <property type="evidence" value="ECO:0007669"/>
    <property type="project" value="UniProtKB-UniRule"/>
</dbReference>
<keyword evidence="8 20" id="KW-0479">Metal-binding</keyword>
<dbReference type="InterPro" id="IPR001757">
    <property type="entry name" value="P_typ_ATPase"/>
</dbReference>
<evidence type="ECO:0000256" key="5">
    <source>
        <dbReference type="ARBA" id="ARBA00022475"/>
    </source>
</evidence>
<evidence type="ECO:0000256" key="4">
    <source>
        <dbReference type="ARBA" id="ARBA00022448"/>
    </source>
</evidence>
<dbReference type="Gene3D" id="3.40.1110.10">
    <property type="entry name" value="Calcium-transporting ATPase, cytoplasmic domain N"/>
    <property type="match status" value="1"/>
</dbReference>
<keyword evidence="4" id="KW-0813">Transport</keyword>
<dbReference type="GO" id="GO:0016491">
    <property type="term" value="F:oxidoreductase activity"/>
    <property type="evidence" value="ECO:0007669"/>
    <property type="project" value="InterPro"/>
</dbReference>
<dbReference type="Pfam" id="PF04945">
    <property type="entry name" value="YHS"/>
    <property type="match status" value="1"/>
</dbReference>
<dbReference type="InterPro" id="IPR023299">
    <property type="entry name" value="ATPase_P-typ_cyto_dom_N"/>
</dbReference>
<dbReference type="InterPro" id="IPR044492">
    <property type="entry name" value="P_typ_ATPase_HD_dom"/>
</dbReference>
<evidence type="ECO:0000256" key="8">
    <source>
        <dbReference type="ARBA" id="ARBA00022723"/>
    </source>
</evidence>
<dbReference type="InterPro" id="IPR008250">
    <property type="entry name" value="ATPase_P-typ_transduc_dom_A_sf"/>
</dbReference>
<feature type="transmembrane region" description="Helical" evidence="20">
    <location>
        <begin position="299"/>
        <end position="317"/>
    </location>
</feature>
<keyword evidence="23" id="KW-1185">Reference proteome</keyword>
<keyword evidence="5 20" id="KW-1003">Cell membrane</keyword>
<organism evidence="22 23">
    <name type="scientific">Sulfurifustis variabilis</name>
    <dbReference type="NCBI Taxonomy" id="1675686"/>
    <lineage>
        <taxon>Bacteria</taxon>
        <taxon>Pseudomonadati</taxon>
        <taxon>Pseudomonadota</taxon>
        <taxon>Gammaproteobacteria</taxon>
        <taxon>Acidiferrobacterales</taxon>
        <taxon>Acidiferrobacteraceae</taxon>
        <taxon>Sulfurifustis</taxon>
    </lineage>
</organism>
<evidence type="ECO:0000256" key="7">
    <source>
        <dbReference type="ARBA" id="ARBA00022692"/>
    </source>
</evidence>
<dbReference type="SFLD" id="SFLDS00003">
    <property type="entry name" value="Haloacid_Dehalogenase"/>
    <property type="match status" value="1"/>
</dbReference>
<dbReference type="InterPro" id="IPR007029">
    <property type="entry name" value="YHS_dom"/>
</dbReference>
<dbReference type="GO" id="GO:0016887">
    <property type="term" value="F:ATP hydrolysis activity"/>
    <property type="evidence" value="ECO:0007669"/>
    <property type="project" value="InterPro"/>
</dbReference>
<sequence length="884" mass="93907">MDVKRQPIDPVCGMSVNEETAPARLEYRGQTVHFCSEFCRKKFLAEPEHYAALFRVEPAAPPREHVVIPIGGMRRPDCPQRIEDALRAEAGVGHAAVNLHTGVAVVDYDPARTGVARLLEAIRRVGFTAGAARVRLAIKGMTCASCVTAVEDALARTPGVLSATVNPAEPVADVIYEPRVVDFEGLKRAIEASGYEATEATAATEEGIDQQERERRQEYRTLMRKFWFAAAVSVPVIAFSYPDLIPGLREWLAPGSAARRIVWALLGLLTLPVLLWSGSQFFSGMWAALKHRSANMHTLIAVGITAAYLYSVAAVAFPQLFPEMALAEVFWDVTAVVVALVVLGLALELKAKGRTSEAIKKLIGLQAKTARVLRDGREQDIPVEEVLVGDTVVVRPGEKIPVDGQVLEGSSAVDESMITGESIPVEKHAGDEVIGATLNKTGSFRFRATKVGKDTALANIIRMVQDAQGSKAPIQRVVDRVAGYFVPAVMILAVLAFVAWYDIGPEPRIVYATIVLVTTLIIACPCALGLATPTSLTVGIGKGAENGILIRSGDALQTAKRLDAIVLDKTGTITRGEPALTDVVPVAGFEEGEVLRLAASLERGSEHPLGEAIVRGAQERGLALADAADFAAVPGHGVSGEVEGRAVLLGNAKLMKDRGVDSAALETDWQRLAEEGKTPMYLAVDGRAAGLVAVADTVKPDSQAAIAALKRMGLEVIMITGDNARTARAIARQVGVDRVLAEVLPQDKAHEIQKLQLEGKTVAMVGDGINDAPALAQADVGLAIGTGTDVAIEASDITLIKGSLKGVVTAMQISRATMRNVYQNLFGAFIYNTLGIPVAMGVLYPVLGVLLSPILAAAAMAASSVTVVTNANRLRYFQPKEAIA</sequence>
<comment type="similarity">
    <text evidence="2 20">Belongs to the cation transport ATPase (P-type) (TC 3.A.3) family. Type IB subfamily.</text>
</comment>
<proteinExistence type="inferred from homology"/>
<dbReference type="CDD" id="cd02094">
    <property type="entry name" value="P-type_ATPase_Cu-like"/>
    <property type="match status" value="1"/>
</dbReference>
<comment type="subcellular location">
    <subcellularLocation>
        <location evidence="1">Cell membrane</location>
        <topology evidence="1">Multi-pass membrane protein</topology>
    </subcellularLocation>
</comment>
<evidence type="ECO:0000256" key="9">
    <source>
        <dbReference type="ARBA" id="ARBA00022741"/>
    </source>
</evidence>
<dbReference type="NCBIfam" id="TIGR01511">
    <property type="entry name" value="ATPase-IB1_Cu"/>
    <property type="match status" value="1"/>
</dbReference>
<dbReference type="PROSITE" id="PS00154">
    <property type="entry name" value="ATPASE_E1_E2"/>
    <property type="match status" value="1"/>
</dbReference>
<dbReference type="SUPFAM" id="SSF47240">
    <property type="entry name" value="Ferritin-like"/>
    <property type="match status" value="1"/>
</dbReference>
<feature type="transmembrane region" description="Helical" evidence="20">
    <location>
        <begin position="261"/>
        <end position="287"/>
    </location>
</feature>
<dbReference type="Pfam" id="PF00122">
    <property type="entry name" value="E1-E2_ATPase"/>
    <property type="match status" value="1"/>
</dbReference>
<evidence type="ECO:0000256" key="16">
    <source>
        <dbReference type="ARBA" id="ARBA00023065"/>
    </source>
</evidence>
<keyword evidence="11 20" id="KW-0067">ATP-binding</keyword>
<dbReference type="InterPro" id="IPR006121">
    <property type="entry name" value="HMA_dom"/>
</dbReference>
<name>A0A1C7AF20_9GAMM</name>
<dbReference type="InterPro" id="IPR011017">
    <property type="entry name" value="TRASH_dom"/>
</dbReference>
<dbReference type="NCBIfam" id="TIGR01525">
    <property type="entry name" value="ATPase-IB_hvy"/>
    <property type="match status" value="1"/>
</dbReference>
<evidence type="ECO:0000313" key="23">
    <source>
        <dbReference type="Proteomes" id="UP000218899"/>
    </source>
</evidence>